<evidence type="ECO:0000313" key="4">
    <source>
        <dbReference type="Proteomes" id="UP000680679"/>
    </source>
</evidence>
<feature type="compositionally biased region" description="Basic and acidic residues" evidence="1">
    <location>
        <begin position="76"/>
        <end position="94"/>
    </location>
</feature>
<gene>
    <name evidence="3" type="ORF">Atep_01390</name>
</gene>
<evidence type="ECO:0000259" key="2">
    <source>
        <dbReference type="PROSITE" id="PS50943"/>
    </source>
</evidence>
<dbReference type="SMART" id="SM00530">
    <property type="entry name" value="HTH_XRE"/>
    <property type="match status" value="1"/>
</dbReference>
<dbReference type="RefSeq" id="WP_213379586.1">
    <property type="nucleotide sequence ID" value="NZ_AP024563.1"/>
</dbReference>
<dbReference type="PROSITE" id="PS50943">
    <property type="entry name" value="HTH_CROC1"/>
    <property type="match status" value="1"/>
</dbReference>
<evidence type="ECO:0000313" key="3">
    <source>
        <dbReference type="EMBL" id="BCU05462.1"/>
    </source>
</evidence>
<sequence length="94" mass="11021">MDFSTLGQFLKHTRRAQGVTQQRMAQDLDISRSTINAFEQGRAGDVGLRKVLKMLDYLGFTLEPSPQSPFPTFEQLRAEREQERRQEYRSEQDR</sequence>
<dbReference type="Gene3D" id="1.10.260.40">
    <property type="entry name" value="lambda repressor-like DNA-binding domains"/>
    <property type="match status" value="1"/>
</dbReference>
<protein>
    <recommendedName>
        <fullName evidence="2">HTH cro/C1-type domain-containing protein</fullName>
    </recommendedName>
</protein>
<dbReference type="Proteomes" id="UP000680679">
    <property type="component" value="Chromosome"/>
</dbReference>
<evidence type="ECO:0000256" key="1">
    <source>
        <dbReference type="SAM" id="MobiDB-lite"/>
    </source>
</evidence>
<feature type="region of interest" description="Disordered" evidence="1">
    <location>
        <begin position="65"/>
        <end position="94"/>
    </location>
</feature>
<name>A0ABM7QI60_9GAMM</name>
<dbReference type="EMBL" id="AP024563">
    <property type="protein sequence ID" value="BCU05462.1"/>
    <property type="molecule type" value="Genomic_DNA"/>
</dbReference>
<dbReference type="CDD" id="cd00093">
    <property type="entry name" value="HTH_XRE"/>
    <property type="match status" value="1"/>
</dbReference>
<keyword evidence="4" id="KW-1185">Reference proteome</keyword>
<dbReference type="SUPFAM" id="SSF47413">
    <property type="entry name" value="lambda repressor-like DNA-binding domains"/>
    <property type="match status" value="1"/>
</dbReference>
<dbReference type="InterPro" id="IPR001387">
    <property type="entry name" value="Cro/C1-type_HTH"/>
</dbReference>
<accession>A0ABM7QI60</accession>
<reference evidence="3 4" key="1">
    <citation type="submission" date="2021-04" db="EMBL/GenBank/DDBJ databases">
        <title>Complete genome sequencing of Allochromatium tepidum strain NZ.</title>
        <authorList>
            <person name="Tsukatani Y."/>
            <person name="Mori H."/>
        </authorList>
    </citation>
    <scope>NUCLEOTIDE SEQUENCE [LARGE SCALE GENOMIC DNA]</scope>
    <source>
        <strain evidence="3 4">NZ</strain>
    </source>
</reference>
<dbReference type="InterPro" id="IPR010982">
    <property type="entry name" value="Lambda_DNA-bd_dom_sf"/>
</dbReference>
<proteinExistence type="predicted"/>
<feature type="domain" description="HTH cro/C1-type" evidence="2">
    <location>
        <begin position="10"/>
        <end position="65"/>
    </location>
</feature>
<organism evidence="3 4">
    <name type="scientific">Allochromatium tepidum</name>
    <dbReference type="NCBI Taxonomy" id="553982"/>
    <lineage>
        <taxon>Bacteria</taxon>
        <taxon>Pseudomonadati</taxon>
        <taxon>Pseudomonadota</taxon>
        <taxon>Gammaproteobacteria</taxon>
        <taxon>Chromatiales</taxon>
        <taxon>Chromatiaceae</taxon>
        <taxon>Allochromatium</taxon>
    </lineage>
</organism>
<dbReference type="Pfam" id="PF13560">
    <property type="entry name" value="HTH_31"/>
    <property type="match status" value="1"/>
</dbReference>